<name>A0A553ICB8_9PEZI</name>
<comment type="caution">
    <text evidence="3">The sequence shown here is derived from an EMBL/GenBank/DDBJ whole genome shotgun (WGS) entry which is preliminary data.</text>
</comment>
<sequence length="111" mass="11674">MESTGVKPNTSGNSSDAQKPKSNSQTNPTGLVAVVVVLALLLLGSAAAYLLMRRYLAKGQRNRAATTAVNDTGEDGEVRGLRRPEIPTMTTTTTTTPLEKGIQTQGSARES</sequence>
<dbReference type="Proteomes" id="UP000319160">
    <property type="component" value="Unassembled WGS sequence"/>
</dbReference>
<keyword evidence="4" id="KW-1185">Reference proteome</keyword>
<feature type="compositionally biased region" description="Polar residues" evidence="1">
    <location>
        <begin position="102"/>
        <end position="111"/>
    </location>
</feature>
<evidence type="ECO:0000256" key="2">
    <source>
        <dbReference type="SAM" id="Phobius"/>
    </source>
</evidence>
<feature type="region of interest" description="Disordered" evidence="1">
    <location>
        <begin position="1"/>
        <end position="29"/>
    </location>
</feature>
<evidence type="ECO:0000313" key="4">
    <source>
        <dbReference type="Proteomes" id="UP000319160"/>
    </source>
</evidence>
<gene>
    <name evidence="3" type="ORF">FHL15_001055</name>
</gene>
<feature type="region of interest" description="Disordered" evidence="1">
    <location>
        <begin position="59"/>
        <end position="111"/>
    </location>
</feature>
<dbReference type="EMBL" id="VFLP01000004">
    <property type="protein sequence ID" value="TRX97845.1"/>
    <property type="molecule type" value="Genomic_DNA"/>
</dbReference>
<accession>A0A553ICB8</accession>
<keyword evidence="2" id="KW-1133">Transmembrane helix</keyword>
<keyword evidence="2" id="KW-0812">Transmembrane</keyword>
<reference evidence="4" key="1">
    <citation type="submission" date="2019-06" db="EMBL/GenBank/DDBJ databases">
        <title>Draft genome sequence of the griseofulvin-producing fungus Xylaria cubensis strain G536.</title>
        <authorList>
            <person name="Mead M.E."/>
            <person name="Raja H.A."/>
            <person name="Steenwyk J.L."/>
            <person name="Knowles S.L."/>
            <person name="Oberlies N.H."/>
            <person name="Rokas A."/>
        </authorList>
    </citation>
    <scope>NUCLEOTIDE SEQUENCE [LARGE SCALE GENOMIC DNA]</scope>
    <source>
        <strain evidence="4">G536</strain>
    </source>
</reference>
<keyword evidence="2" id="KW-0472">Membrane</keyword>
<evidence type="ECO:0000256" key="1">
    <source>
        <dbReference type="SAM" id="MobiDB-lite"/>
    </source>
</evidence>
<organism evidence="3 4">
    <name type="scientific">Xylaria flabelliformis</name>
    <dbReference type="NCBI Taxonomy" id="2512241"/>
    <lineage>
        <taxon>Eukaryota</taxon>
        <taxon>Fungi</taxon>
        <taxon>Dikarya</taxon>
        <taxon>Ascomycota</taxon>
        <taxon>Pezizomycotina</taxon>
        <taxon>Sordariomycetes</taxon>
        <taxon>Xylariomycetidae</taxon>
        <taxon>Xylariales</taxon>
        <taxon>Xylariaceae</taxon>
        <taxon>Xylaria</taxon>
    </lineage>
</organism>
<proteinExistence type="predicted"/>
<feature type="transmembrane region" description="Helical" evidence="2">
    <location>
        <begin position="30"/>
        <end position="52"/>
    </location>
</feature>
<dbReference type="OrthoDB" id="10469828at2759"/>
<dbReference type="AlphaFoldDB" id="A0A553ICB8"/>
<feature type="compositionally biased region" description="Basic and acidic residues" evidence="1">
    <location>
        <begin position="76"/>
        <end position="85"/>
    </location>
</feature>
<protein>
    <submittedName>
        <fullName evidence="3">Uncharacterized protein</fullName>
    </submittedName>
</protein>
<evidence type="ECO:0000313" key="3">
    <source>
        <dbReference type="EMBL" id="TRX97845.1"/>
    </source>
</evidence>